<dbReference type="Proteomes" id="UP000266313">
    <property type="component" value="Chromosome"/>
</dbReference>
<feature type="region of interest" description="Disordered" evidence="1">
    <location>
        <begin position="21"/>
        <end position="56"/>
    </location>
</feature>
<keyword evidence="3" id="KW-1185">Reference proteome</keyword>
<accession>A0A250KUC7</accession>
<organism evidence="2 3">
    <name type="scientific">Methylocaldum marinum</name>
    <dbReference type="NCBI Taxonomy" id="1432792"/>
    <lineage>
        <taxon>Bacteria</taxon>
        <taxon>Pseudomonadati</taxon>
        <taxon>Pseudomonadota</taxon>
        <taxon>Gammaproteobacteria</taxon>
        <taxon>Methylococcales</taxon>
        <taxon>Methylococcaceae</taxon>
        <taxon>Methylocaldum</taxon>
    </lineage>
</organism>
<sequence>MDIQLNDTLVSCRHEREGIDLNPAVGYSPHPQPFSKRLTRPSPKGRGSFEVREKVV</sequence>
<evidence type="ECO:0000313" key="3">
    <source>
        <dbReference type="Proteomes" id="UP000266313"/>
    </source>
</evidence>
<dbReference type="AlphaFoldDB" id="A0A250KUC7"/>
<gene>
    <name evidence="2" type="ORF">sS8_3181</name>
</gene>
<reference evidence="2 3" key="1">
    <citation type="submission" date="2016-12" db="EMBL/GenBank/DDBJ databases">
        <title>Genome sequencing of Methylocaldum marinum.</title>
        <authorList>
            <person name="Takeuchi M."/>
            <person name="Kamagata Y."/>
            <person name="Hiraoka S."/>
            <person name="Oshima K."/>
            <person name="Hattori M."/>
            <person name="Iwasaki W."/>
        </authorList>
    </citation>
    <scope>NUCLEOTIDE SEQUENCE [LARGE SCALE GENOMIC DNA]</scope>
    <source>
        <strain evidence="2 3">S8</strain>
    </source>
</reference>
<feature type="compositionally biased region" description="Basic and acidic residues" evidence="1">
    <location>
        <begin position="47"/>
        <end position="56"/>
    </location>
</feature>
<dbReference type="EMBL" id="AP017928">
    <property type="protein sequence ID" value="BBA35124.1"/>
    <property type="molecule type" value="Genomic_DNA"/>
</dbReference>
<name>A0A250KUC7_9GAMM</name>
<evidence type="ECO:0000256" key="1">
    <source>
        <dbReference type="SAM" id="MobiDB-lite"/>
    </source>
</evidence>
<protein>
    <submittedName>
        <fullName evidence="2">Uncharacterized protein</fullName>
    </submittedName>
</protein>
<dbReference type="KEGG" id="mmai:sS8_3181"/>
<proteinExistence type="predicted"/>
<evidence type="ECO:0000313" key="2">
    <source>
        <dbReference type="EMBL" id="BBA35124.1"/>
    </source>
</evidence>